<dbReference type="KEGG" id="eff:skT53_24410"/>
<keyword evidence="3" id="KW-1185">Reference proteome</keyword>
<dbReference type="AlphaFoldDB" id="A0A7I8DF19"/>
<reference evidence="2 3" key="1">
    <citation type="submission" date="2020-08" db="EMBL/GenBank/DDBJ databases">
        <title>Complete Genome Sequence of Effusibacillus dendaii Strain skT53, Isolated from Farmland soil.</title>
        <authorList>
            <person name="Konishi T."/>
            <person name="Kawasaki H."/>
        </authorList>
    </citation>
    <scope>NUCLEOTIDE SEQUENCE [LARGE SCALE GENOMIC DNA]</scope>
    <source>
        <strain evidence="3">skT53</strain>
    </source>
</reference>
<gene>
    <name evidence="2" type="ORF">skT53_24410</name>
</gene>
<evidence type="ECO:0000313" key="3">
    <source>
        <dbReference type="Proteomes" id="UP000593802"/>
    </source>
</evidence>
<dbReference type="EMBL" id="AP023366">
    <property type="protein sequence ID" value="BCJ87456.1"/>
    <property type="molecule type" value="Genomic_DNA"/>
</dbReference>
<keyword evidence="1" id="KW-0812">Transmembrane</keyword>
<dbReference type="Proteomes" id="UP000593802">
    <property type="component" value="Chromosome"/>
</dbReference>
<protein>
    <submittedName>
        <fullName evidence="2">Uncharacterized protein</fullName>
    </submittedName>
</protein>
<proteinExistence type="predicted"/>
<keyword evidence="1" id="KW-1133">Transmembrane helix</keyword>
<accession>A0A7I8DF19</accession>
<evidence type="ECO:0000256" key="1">
    <source>
        <dbReference type="SAM" id="Phobius"/>
    </source>
</evidence>
<feature type="transmembrane region" description="Helical" evidence="1">
    <location>
        <begin position="56"/>
        <end position="73"/>
    </location>
</feature>
<dbReference type="RefSeq" id="WP_200757452.1">
    <property type="nucleotide sequence ID" value="NZ_AP023366.1"/>
</dbReference>
<feature type="transmembrane region" description="Helical" evidence="1">
    <location>
        <begin position="29"/>
        <end position="49"/>
    </location>
</feature>
<organism evidence="2 3">
    <name type="scientific">Effusibacillus dendaii</name>
    <dbReference type="NCBI Taxonomy" id="2743772"/>
    <lineage>
        <taxon>Bacteria</taxon>
        <taxon>Bacillati</taxon>
        <taxon>Bacillota</taxon>
        <taxon>Bacilli</taxon>
        <taxon>Bacillales</taxon>
        <taxon>Alicyclobacillaceae</taxon>
        <taxon>Effusibacillus</taxon>
    </lineage>
</organism>
<sequence>MFLIGLLLFIVCMIVQFFALHRTAFGRSLFITAAMFLVGFMVSLSPYTVSQFISKFFYILGWGFMLLVTWQSIVRRMRMKKLTDRKS</sequence>
<name>A0A7I8DF19_9BACL</name>
<keyword evidence="1" id="KW-0472">Membrane</keyword>
<evidence type="ECO:0000313" key="2">
    <source>
        <dbReference type="EMBL" id="BCJ87456.1"/>
    </source>
</evidence>